<evidence type="ECO:0000313" key="2">
    <source>
        <dbReference type="Proteomes" id="UP000505306"/>
    </source>
</evidence>
<gene>
    <name evidence="1" type="ORF">G5B37_13525</name>
</gene>
<organism evidence="1 2">
    <name type="scientific">Rasiella rasia</name>
    <dbReference type="NCBI Taxonomy" id="2744027"/>
    <lineage>
        <taxon>Bacteria</taxon>
        <taxon>Pseudomonadati</taxon>
        <taxon>Bacteroidota</taxon>
        <taxon>Flavobacteriia</taxon>
        <taxon>Flavobacteriales</taxon>
        <taxon>Flavobacteriaceae</taxon>
        <taxon>Rasiella</taxon>
    </lineage>
</organism>
<protein>
    <submittedName>
        <fullName evidence="1">Lacal_2735 family protein</fullName>
    </submittedName>
</protein>
<keyword evidence="2" id="KW-1185">Reference proteome</keyword>
<proteinExistence type="predicted"/>
<reference evidence="1 2" key="1">
    <citation type="submission" date="2020-02" db="EMBL/GenBank/DDBJ databases">
        <title>Complete genome sequence of Flavobacteriaceae bacterium.</title>
        <authorList>
            <person name="Kim S.-J."/>
            <person name="Kim Y.-S."/>
            <person name="Kim K.-H."/>
        </authorList>
    </citation>
    <scope>NUCLEOTIDE SEQUENCE [LARGE SCALE GENOMIC DNA]</scope>
    <source>
        <strain evidence="1 2">RR4-40</strain>
    </source>
</reference>
<dbReference type="RefSeq" id="WP_164680559.1">
    <property type="nucleotide sequence ID" value="NZ_CP049057.1"/>
</dbReference>
<sequence>MSGWFSKKSRLERLQQKYAELMKKSFKVALKDTKESDKMQQKAYEIYSEIKHLTLQRADK</sequence>
<dbReference type="NCBIfam" id="NF033487">
    <property type="entry name" value="Lacal_2735_fam"/>
    <property type="match status" value="1"/>
</dbReference>
<accession>A0A6G6GPT0</accession>
<dbReference type="InterPro" id="IPR045493">
    <property type="entry name" value="DUF6435"/>
</dbReference>
<evidence type="ECO:0000313" key="1">
    <source>
        <dbReference type="EMBL" id="QIE60547.1"/>
    </source>
</evidence>
<name>A0A6G6GPT0_9FLAO</name>
<dbReference type="Proteomes" id="UP000505306">
    <property type="component" value="Chromosome"/>
</dbReference>
<dbReference type="AlphaFoldDB" id="A0A6G6GPT0"/>
<dbReference type="KEGG" id="mgel:G5B37_13525"/>
<dbReference type="EMBL" id="CP049057">
    <property type="protein sequence ID" value="QIE60547.1"/>
    <property type="molecule type" value="Genomic_DNA"/>
</dbReference>